<gene>
    <name evidence="2" type="ORF">Q4481_04575</name>
</gene>
<dbReference type="EMBL" id="JAUOZU010000004">
    <property type="protein sequence ID" value="MDO6963219.1"/>
    <property type="molecule type" value="Genomic_DNA"/>
</dbReference>
<feature type="transmembrane region" description="Helical" evidence="1">
    <location>
        <begin position="237"/>
        <end position="258"/>
    </location>
</feature>
<evidence type="ECO:0000256" key="1">
    <source>
        <dbReference type="SAM" id="Phobius"/>
    </source>
</evidence>
<protein>
    <recommendedName>
        <fullName evidence="4">RDD domain-containing protein</fullName>
    </recommendedName>
</protein>
<comment type="caution">
    <text evidence="2">The sequence shown here is derived from an EMBL/GenBank/DDBJ whole genome shotgun (WGS) entry which is preliminary data.</text>
</comment>
<dbReference type="Proteomes" id="UP001174932">
    <property type="component" value="Unassembled WGS sequence"/>
</dbReference>
<keyword evidence="1" id="KW-0812">Transmembrane</keyword>
<proteinExistence type="predicted"/>
<dbReference type="RefSeq" id="WP_304375123.1">
    <property type="nucleotide sequence ID" value="NZ_JAUOZU010000004.1"/>
</dbReference>
<reference evidence="2" key="1">
    <citation type="journal article" date="2015" name="Int. J. Syst. Evol. Microbiol.">
        <title>Rhizobium alvei sp. nov., isolated from a freshwater river.</title>
        <authorList>
            <person name="Sheu S.Y."/>
            <person name="Huang H.W."/>
            <person name="Young C.C."/>
            <person name="Chen W.M."/>
        </authorList>
    </citation>
    <scope>NUCLEOTIDE SEQUENCE</scope>
    <source>
        <strain evidence="2">TNR-22</strain>
    </source>
</reference>
<organism evidence="2 3">
    <name type="scientific">Rhizobium alvei</name>
    <dbReference type="NCBI Taxonomy" id="1132659"/>
    <lineage>
        <taxon>Bacteria</taxon>
        <taxon>Pseudomonadati</taxon>
        <taxon>Pseudomonadota</taxon>
        <taxon>Alphaproteobacteria</taxon>
        <taxon>Hyphomicrobiales</taxon>
        <taxon>Rhizobiaceae</taxon>
        <taxon>Rhizobium/Agrobacterium group</taxon>
        <taxon>Rhizobium</taxon>
    </lineage>
</organism>
<reference evidence="2" key="2">
    <citation type="submission" date="2023-07" db="EMBL/GenBank/DDBJ databases">
        <authorList>
            <person name="Shen H."/>
        </authorList>
    </citation>
    <scope>NUCLEOTIDE SEQUENCE</scope>
    <source>
        <strain evidence="2">TNR-22</strain>
    </source>
</reference>
<evidence type="ECO:0000313" key="3">
    <source>
        <dbReference type="Proteomes" id="UP001174932"/>
    </source>
</evidence>
<feature type="transmembrane region" description="Helical" evidence="1">
    <location>
        <begin position="190"/>
        <end position="212"/>
    </location>
</feature>
<accession>A0ABT8YIV2</accession>
<feature type="transmembrane region" description="Helical" evidence="1">
    <location>
        <begin position="142"/>
        <end position="158"/>
    </location>
</feature>
<keyword evidence="1" id="KW-0472">Membrane</keyword>
<evidence type="ECO:0000313" key="2">
    <source>
        <dbReference type="EMBL" id="MDO6963219.1"/>
    </source>
</evidence>
<keyword evidence="1" id="KW-1133">Transmembrane helix</keyword>
<keyword evidence="3" id="KW-1185">Reference proteome</keyword>
<feature type="transmembrane region" description="Helical" evidence="1">
    <location>
        <begin position="21"/>
        <end position="43"/>
    </location>
</feature>
<name>A0ABT8YIV2_9HYPH</name>
<evidence type="ECO:0008006" key="4">
    <source>
        <dbReference type="Google" id="ProtNLM"/>
    </source>
</evidence>
<sequence length="276" mass="29994">MTAIASSDPQPRLFLRRGLALVFDLLLSGILAGFIVTLISLTVGRDLGAPDFVRVSQCAPAPAGHELAEEIERLSPTEAGAVRRNWLCETSLLGLAGRQSLVSVMTGEGEDQAREQEAASHAVTVEIGTDGAAMEPMPATDLSLLFIVPIMAFFLSGGKRSPGMAMMQLSIRRHGGGALDYRRALLRETLLLVPLIVAFLVSFWFDLLPYAMGKTPTLAELVAQARAAAPKTFPADYLRMLALGLFALLWWVLPFAIWRGRTWYDGIVDAEVVRTK</sequence>